<accession>A0A2P8G5K0</accession>
<dbReference type="PANTHER" id="PTHR32309:SF13">
    <property type="entry name" value="FERRIC ENTEROBACTIN TRANSPORT PROTEIN FEPE"/>
    <property type="match status" value="1"/>
</dbReference>
<gene>
    <name evidence="4" type="ORF">CLV60_10510</name>
</gene>
<dbReference type="EMBL" id="PYAS01000005">
    <property type="protein sequence ID" value="PSL29175.1"/>
    <property type="molecule type" value="Genomic_DNA"/>
</dbReference>
<sequence>MSVQDVLPRKGEAILNQLIARYQKASIGEKNKVADNTIAFINNNLARISSELALVETNIEHFRKRHRIIDMAEDGRQALQKSATNALEEKELAIRLKIVRLLEAHLLEKPAAAIPSALYPQEGTFEALAGKYNEMQMARIMALATLAPEHPQLRSLEKQIEVLRNNLLDAIGLQIQELTVNAAAIRKYGKESEAEISKLPAHQRAFLAQSREQGIQQELYLFLLKKRVETAISRSANIANARVIDPPKASRLPVYPNRELTILIAVFTGILTPLGVLYTSQIFNNKITSKEDIQRQCDVMILGEISQQSRTGLLKVADNRSLIKEQFRSLRTNIQFTTGERPHMVILLTSAMANEGKSFVAMHLAHSLALAGKKVLLVDFDLRKPSLATLLNLRPNGVTECIASGHEPLIQQNSSETSFDFLAAGQQSPGTGEIILSPKVADLISTLKIRYDYVLLDSPPVGLVADARLLGAHADMTLYIVRQHFTFIHQLAEIQNARNQSLLPDLHVVLNGTRSLHRYQYNYY</sequence>
<reference evidence="4 5" key="1">
    <citation type="submission" date="2018-03" db="EMBL/GenBank/DDBJ databases">
        <title>Genomic Encyclopedia of Archaeal and Bacterial Type Strains, Phase II (KMG-II): from individual species to whole genera.</title>
        <authorList>
            <person name="Goeker M."/>
        </authorList>
    </citation>
    <scope>NUCLEOTIDE SEQUENCE [LARGE SCALE GENOMIC DNA]</scope>
    <source>
        <strain evidence="4 5">DSM 29057</strain>
    </source>
</reference>
<dbReference type="InterPro" id="IPR050445">
    <property type="entry name" value="Bact_polysacc_biosynth/exp"/>
</dbReference>
<evidence type="ECO:0000259" key="3">
    <source>
        <dbReference type="Pfam" id="PF13807"/>
    </source>
</evidence>
<dbReference type="InterPro" id="IPR032807">
    <property type="entry name" value="GNVR"/>
</dbReference>
<evidence type="ECO:0000313" key="5">
    <source>
        <dbReference type="Proteomes" id="UP000241964"/>
    </source>
</evidence>
<feature type="domain" description="Tyrosine-protein kinase G-rich" evidence="3">
    <location>
        <begin position="203"/>
        <end position="275"/>
    </location>
</feature>
<proteinExistence type="predicted"/>
<dbReference type="Gene3D" id="3.40.50.300">
    <property type="entry name" value="P-loop containing nucleotide triphosphate hydrolases"/>
    <property type="match status" value="1"/>
</dbReference>
<keyword evidence="5" id="KW-1185">Reference proteome</keyword>
<dbReference type="GO" id="GO:0005524">
    <property type="term" value="F:ATP binding"/>
    <property type="evidence" value="ECO:0007669"/>
    <property type="project" value="UniProtKB-KW"/>
</dbReference>
<keyword evidence="1" id="KW-0547">Nucleotide-binding</keyword>
<dbReference type="AlphaFoldDB" id="A0A2P8G5K0"/>
<dbReference type="Pfam" id="PF10609">
    <property type="entry name" value="ParA"/>
    <property type="match status" value="1"/>
</dbReference>
<comment type="caution">
    <text evidence="4">The sequence shown here is derived from an EMBL/GenBank/DDBJ whole genome shotgun (WGS) entry which is preliminary data.</text>
</comment>
<keyword evidence="2" id="KW-0067">ATP-binding</keyword>
<name>A0A2P8G5K0_9BACT</name>
<evidence type="ECO:0000256" key="1">
    <source>
        <dbReference type="ARBA" id="ARBA00022741"/>
    </source>
</evidence>
<organism evidence="4 5">
    <name type="scientific">Dyadobacter jiangsuensis</name>
    <dbReference type="NCBI Taxonomy" id="1591085"/>
    <lineage>
        <taxon>Bacteria</taxon>
        <taxon>Pseudomonadati</taxon>
        <taxon>Bacteroidota</taxon>
        <taxon>Cytophagia</taxon>
        <taxon>Cytophagales</taxon>
        <taxon>Spirosomataceae</taxon>
        <taxon>Dyadobacter</taxon>
    </lineage>
</organism>
<dbReference type="InterPro" id="IPR005702">
    <property type="entry name" value="Wzc-like_C"/>
</dbReference>
<dbReference type="Proteomes" id="UP000241964">
    <property type="component" value="Unassembled WGS sequence"/>
</dbReference>
<evidence type="ECO:0000313" key="4">
    <source>
        <dbReference type="EMBL" id="PSL29175.1"/>
    </source>
</evidence>
<dbReference type="Pfam" id="PF13807">
    <property type="entry name" value="GNVR"/>
    <property type="match status" value="1"/>
</dbReference>
<dbReference type="InterPro" id="IPR027417">
    <property type="entry name" value="P-loop_NTPase"/>
</dbReference>
<dbReference type="PANTHER" id="PTHR32309">
    <property type="entry name" value="TYROSINE-PROTEIN KINASE"/>
    <property type="match status" value="1"/>
</dbReference>
<dbReference type="GO" id="GO:0004713">
    <property type="term" value="F:protein tyrosine kinase activity"/>
    <property type="evidence" value="ECO:0007669"/>
    <property type="project" value="TreeGrafter"/>
</dbReference>
<evidence type="ECO:0000256" key="2">
    <source>
        <dbReference type="ARBA" id="ARBA00022840"/>
    </source>
</evidence>
<dbReference type="SUPFAM" id="SSF52540">
    <property type="entry name" value="P-loop containing nucleoside triphosphate hydrolases"/>
    <property type="match status" value="1"/>
</dbReference>
<dbReference type="GO" id="GO:0005886">
    <property type="term" value="C:plasma membrane"/>
    <property type="evidence" value="ECO:0007669"/>
    <property type="project" value="TreeGrafter"/>
</dbReference>
<dbReference type="InterPro" id="IPR033756">
    <property type="entry name" value="YlxH/NBP35"/>
</dbReference>
<dbReference type="CDD" id="cd05387">
    <property type="entry name" value="BY-kinase"/>
    <property type="match status" value="1"/>
</dbReference>
<protein>
    <submittedName>
        <fullName evidence="4">Capsular exopolysaccharide synthesis family protein</fullName>
    </submittedName>
</protein>